<gene>
    <name evidence="11" type="ORF">HNR46_001435</name>
</gene>
<proteinExistence type="inferred from homology"/>
<comment type="caution">
    <text evidence="11">The sequence shown here is derived from an EMBL/GenBank/DDBJ whole genome shotgun (WGS) entry which is preliminary data.</text>
</comment>
<dbReference type="PANTHER" id="PTHR30625">
    <property type="entry name" value="PROTEIN TOLQ"/>
    <property type="match status" value="1"/>
</dbReference>
<keyword evidence="9" id="KW-0732">Signal</keyword>
<accession>A0A840VEE1</accession>
<evidence type="ECO:0000256" key="9">
    <source>
        <dbReference type="SAM" id="SignalP"/>
    </source>
</evidence>
<feature type="signal peptide" evidence="9">
    <location>
        <begin position="1"/>
        <end position="20"/>
    </location>
</feature>
<reference evidence="11 12" key="1">
    <citation type="submission" date="2020-08" db="EMBL/GenBank/DDBJ databases">
        <title>Genomic Encyclopedia of Type Strains, Phase IV (KMG-IV): sequencing the most valuable type-strain genomes for metagenomic binning, comparative biology and taxonomic classification.</title>
        <authorList>
            <person name="Goeker M."/>
        </authorList>
    </citation>
    <scope>NUCLEOTIDE SEQUENCE [LARGE SCALE GENOMIC DNA]</scope>
    <source>
        <strain evidence="11 12">YC6886</strain>
    </source>
</reference>
<evidence type="ECO:0000256" key="2">
    <source>
        <dbReference type="ARBA" id="ARBA00022475"/>
    </source>
</evidence>
<feature type="transmembrane region" description="Helical" evidence="8">
    <location>
        <begin position="153"/>
        <end position="173"/>
    </location>
</feature>
<dbReference type="PANTHER" id="PTHR30625:SF17">
    <property type="entry name" value="TOLQ-RELATED"/>
    <property type="match status" value="1"/>
</dbReference>
<evidence type="ECO:0000256" key="7">
    <source>
        <dbReference type="SAM" id="MobiDB-lite"/>
    </source>
</evidence>
<comment type="subcellular location">
    <subcellularLocation>
        <location evidence="1">Cell membrane</location>
        <topology evidence="1">Multi-pass membrane protein</topology>
    </subcellularLocation>
    <subcellularLocation>
        <location evidence="6">Membrane</location>
        <topology evidence="6">Multi-pass membrane protein</topology>
    </subcellularLocation>
</comment>
<evidence type="ECO:0000256" key="4">
    <source>
        <dbReference type="ARBA" id="ARBA00022989"/>
    </source>
</evidence>
<evidence type="ECO:0000313" key="11">
    <source>
        <dbReference type="EMBL" id="MBB5351201.1"/>
    </source>
</evidence>
<keyword evidence="5 8" id="KW-0472">Membrane</keyword>
<evidence type="ECO:0000256" key="8">
    <source>
        <dbReference type="SAM" id="Phobius"/>
    </source>
</evidence>
<dbReference type="GO" id="GO:0017038">
    <property type="term" value="P:protein import"/>
    <property type="evidence" value="ECO:0007669"/>
    <property type="project" value="TreeGrafter"/>
</dbReference>
<feature type="compositionally biased region" description="Basic and acidic residues" evidence="7">
    <location>
        <begin position="244"/>
        <end position="259"/>
    </location>
</feature>
<organism evidence="11 12">
    <name type="scientific">Haloferula luteola</name>
    <dbReference type="NCBI Taxonomy" id="595692"/>
    <lineage>
        <taxon>Bacteria</taxon>
        <taxon>Pseudomonadati</taxon>
        <taxon>Verrucomicrobiota</taxon>
        <taxon>Verrucomicrobiia</taxon>
        <taxon>Verrucomicrobiales</taxon>
        <taxon>Verrucomicrobiaceae</taxon>
        <taxon>Haloferula</taxon>
    </lineage>
</organism>
<dbReference type="GO" id="GO:0005886">
    <property type="term" value="C:plasma membrane"/>
    <property type="evidence" value="ECO:0007669"/>
    <property type="project" value="UniProtKB-SubCell"/>
</dbReference>
<evidence type="ECO:0000256" key="5">
    <source>
        <dbReference type="ARBA" id="ARBA00023136"/>
    </source>
</evidence>
<dbReference type="RefSeq" id="WP_246417964.1">
    <property type="nucleotide sequence ID" value="NZ_JACHFD010000005.1"/>
</dbReference>
<feature type="transmembrane region" description="Helical" evidence="8">
    <location>
        <begin position="44"/>
        <end position="65"/>
    </location>
</feature>
<dbReference type="InterPro" id="IPR050790">
    <property type="entry name" value="ExbB/TolQ_transport"/>
</dbReference>
<evidence type="ECO:0000259" key="10">
    <source>
        <dbReference type="Pfam" id="PF01618"/>
    </source>
</evidence>
<comment type="similarity">
    <text evidence="6">Belongs to the exbB/tolQ family.</text>
</comment>
<feature type="region of interest" description="Disordered" evidence="7">
    <location>
        <begin position="240"/>
        <end position="279"/>
    </location>
</feature>
<feature type="domain" description="MotA/TolQ/ExbB proton channel" evidence="10">
    <location>
        <begin position="101"/>
        <end position="226"/>
    </location>
</feature>
<dbReference type="AlphaFoldDB" id="A0A840VEE1"/>
<keyword evidence="4 8" id="KW-1133">Transmembrane helix</keyword>
<evidence type="ECO:0000313" key="12">
    <source>
        <dbReference type="Proteomes" id="UP000557717"/>
    </source>
</evidence>
<keyword evidence="2" id="KW-1003">Cell membrane</keyword>
<evidence type="ECO:0000256" key="3">
    <source>
        <dbReference type="ARBA" id="ARBA00022692"/>
    </source>
</evidence>
<sequence length="279" mass="30424">MMRSAILSLSSIALLLPASAADAEAPAEAASFDFMQLIDRGGLMMYPLALLSVAAMVLILLYLLTIRRNAVVSDRFMNTAEALIRKRDFQGLIGYCHRQGQCMARITQKSLEFMTRNENVSFSEVREIAESEGSRQAGLLGSRITYLADIGSIAPMVGLLGTVLGMIKSFLHISQGNFEGVKQMQLASGVSEALVTTAAGLSIGIPALVFYSIFRGRVQRYVSELEAATTHLMAMLHAQTHLQQPERRQPEPAPRRSDEYAMPLPSSPLAGDRPDLHGI</sequence>
<evidence type="ECO:0000256" key="1">
    <source>
        <dbReference type="ARBA" id="ARBA00004651"/>
    </source>
</evidence>
<dbReference type="EMBL" id="JACHFD010000005">
    <property type="protein sequence ID" value="MBB5351201.1"/>
    <property type="molecule type" value="Genomic_DNA"/>
</dbReference>
<evidence type="ECO:0000256" key="6">
    <source>
        <dbReference type="RuleBase" id="RU004057"/>
    </source>
</evidence>
<feature type="chain" id="PRO_5032557902" evidence="9">
    <location>
        <begin position="21"/>
        <end position="279"/>
    </location>
</feature>
<keyword evidence="6" id="KW-0653">Protein transport</keyword>
<keyword evidence="6" id="KW-0813">Transport</keyword>
<keyword evidence="12" id="KW-1185">Reference proteome</keyword>
<dbReference type="Proteomes" id="UP000557717">
    <property type="component" value="Unassembled WGS sequence"/>
</dbReference>
<dbReference type="InterPro" id="IPR002898">
    <property type="entry name" value="MotA_ExbB_proton_chnl"/>
</dbReference>
<name>A0A840VEE1_9BACT</name>
<keyword evidence="3 8" id="KW-0812">Transmembrane</keyword>
<feature type="transmembrane region" description="Helical" evidence="8">
    <location>
        <begin position="193"/>
        <end position="214"/>
    </location>
</feature>
<protein>
    <submittedName>
        <fullName evidence="11">Biopolymer transport protein ExbB</fullName>
    </submittedName>
</protein>
<dbReference type="Pfam" id="PF01618">
    <property type="entry name" value="MotA_ExbB"/>
    <property type="match status" value="1"/>
</dbReference>